<evidence type="ECO:0000313" key="4">
    <source>
        <dbReference type="Proteomes" id="UP000321832"/>
    </source>
</evidence>
<dbReference type="AlphaFoldDB" id="A0A5C6U4V8"/>
<gene>
    <name evidence="3" type="ORF">FSC37_16525</name>
</gene>
<evidence type="ECO:0000259" key="2">
    <source>
        <dbReference type="Pfam" id="PF10881"/>
    </source>
</evidence>
<organism evidence="3 4">
    <name type="scientific">Piscinibacter aquaticus</name>
    <dbReference type="NCBI Taxonomy" id="392597"/>
    <lineage>
        <taxon>Bacteria</taxon>
        <taxon>Pseudomonadati</taxon>
        <taxon>Pseudomonadota</taxon>
        <taxon>Betaproteobacteria</taxon>
        <taxon>Burkholderiales</taxon>
        <taxon>Sphaerotilaceae</taxon>
        <taxon>Piscinibacter</taxon>
    </lineage>
</organism>
<dbReference type="EMBL" id="VOPW01000001">
    <property type="protein sequence ID" value="TXC66826.1"/>
    <property type="molecule type" value="Genomic_DNA"/>
</dbReference>
<name>A0A5C6U4V8_9BURK</name>
<feature type="domain" description="DUF2726" evidence="2">
    <location>
        <begin position="46"/>
        <end position="144"/>
    </location>
</feature>
<protein>
    <submittedName>
        <fullName evidence="3">DUF2726 domain-containing protein</fullName>
    </submittedName>
</protein>
<evidence type="ECO:0000313" key="3">
    <source>
        <dbReference type="EMBL" id="TXC66826.1"/>
    </source>
</evidence>
<accession>A0A5C6U4V8</accession>
<evidence type="ECO:0000256" key="1">
    <source>
        <dbReference type="SAM" id="MobiDB-lite"/>
    </source>
</evidence>
<comment type="caution">
    <text evidence="3">The sequence shown here is derived from an EMBL/GenBank/DDBJ whole genome shotgun (WGS) entry which is preliminary data.</text>
</comment>
<feature type="compositionally biased region" description="Basic and acidic residues" evidence="1">
    <location>
        <begin position="184"/>
        <end position="199"/>
    </location>
</feature>
<dbReference type="InterPro" id="IPR024402">
    <property type="entry name" value="DUF2726"/>
</dbReference>
<dbReference type="Proteomes" id="UP000321832">
    <property type="component" value="Unassembled WGS sequence"/>
</dbReference>
<feature type="region of interest" description="Disordered" evidence="1">
    <location>
        <begin position="1"/>
        <end position="40"/>
    </location>
</feature>
<reference evidence="3 4" key="1">
    <citation type="submission" date="2019-08" db="EMBL/GenBank/DDBJ databases">
        <authorList>
            <person name="Khan S.A."/>
            <person name="Jeon C.O."/>
            <person name="Jeong S.E."/>
        </authorList>
    </citation>
    <scope>NUCLEOTIDE SEQUENCE [LARGE SCALE GENOMIC DNA]</scope>
    <source>
        <strain evidence="4">IMCC1728</strain>
    </source>
</reference>
<sequence>MAPDPSGRRCRGAGRTGGSSPPLHALATGRRTPPRHGGRLAPAATRILTSAERRAYSTLERALPGYMILAQVPLARFLKVPTRNSYTEWLRRMGTQCADLVVCDMASEVLAVVNVQPPAGSESERARKRLNRMARVLKAAGIPMHVWTDNALPSVEAAREMVMPKAASAAPQATPAARPNPLEEAGRDDSLDERIEVREPPPSTWFDEFSTSPAPLSGTDKRSG</sequence>
<dbReference type="Pfam" id="PF10881">
    <property type="entry name" value="DUF2726"/>
    <property type="match status" value="1"/>
</dbReference>
<proteinExistence type="predicted"/>
<keyword evidence="4" id="KW-1185">Reference proteome</keyword>
<feature type="compositionally biased region" description="Low complexity" evidence="1">
    <location>
        <begin position="166"/>
        <end position="180"/>
    </location>
</feature>
<feature type="region of interest" description="Disordered" evidence="1">
    <location>
        <begin position="166"/>
        <end position="224"/>
    </location>
</feature>